<dbReference type="Proteomes" id="UP000008311">
    <property type="component" value="Unassembled WGS sequence"/>
</dbReference>
<evidence type="ECO:0008006" key="3">
    <source>
        <dbReference type="Google" id="ProtNLM"/>
    </source>
</evidence>
<keyword evidence="2" id="KW-1185">Reference proteome</keyword>
<reference evidence="2" key="1">
    <citation type="journal article" date="2010" name="Nat. Biotechnol.">
        <title>Draft genome sequence of the oilseed species Ricinus communis.</title>
        <authorList>
            <person name="Chan A.P."/>
            <person name="Crabtree J."/>
            <person name="Zhao Q."/>
            <person name="Lorenzi H."/>
            <person name="Orvis J."/>
            <person name="Puiu D."/>
            <person name="Melake-Berhan A."/>
            <person name="Jones K.M."/>
            <person name="Redman J."/>
            <person name="Chen G."/>
            <person name="Cahoon E.B."/>
            <person name="Gedil M."/>
            <person name="Stanke M."/>
            <person name="Haas B.J."/>
            <person name="Wortman J.R."/>
            <person name="Fraser-Liggett C.M."/>
            <person name="Ravel J."/>
            <person name="Rabinowicz P.D."/>
        </authorList>
    </citation>
    <scope>NUCLEOTIDE SEQUENCE [LARGE SCALE GENOMIC DNA]</scope>
    <source>
        <strain evidence="2">cv. Hale</strain>
    </source>
</reference>
<dbReference type="eggNOG" id="KOG0017">
    <property type="taxonomic scope" value="Eukaryota"/>
</dbReference>
<evidence type="ECO:0000313" key="1">
    <source>
        <dbReference type="EMBL" id="EEF32144.1"/>
    </source>
</evidence>
<dbReference type="AlphaFoldDB" id="B9SW69"/>
<dbReference type="PANTHER" id="PTHR37610">
    <property type="entry name" value="CCHC-TYPE DOMAIN-CONTAINING PROTEIN"/>
    <property type="match status" value="1"/>
</dbReference>
<dbReference type="PANTHER" id="PTHR37610:SF40">
    <property type="entry name" value="OS01G0909600 PROTEIN"/>
    <property type="match status" value="1"/>
</dbReference>
<proteinExistence type="predicted"/>
<dbReference type="InParanoid" id="B9SW69"/>
<protein>
    <recommendedName>
        <fullName evidence="3">Retrotransposon gag domain-containing protein</fullName>
    </recommendedName>
</protein>
<accession>B9SW69</accession>
<dbReference type="Pfam" id="PF14223">
    <property type="entry name" value="Retrotran_gag_2"/>
    <property type="match status" value="1"/>
</dbReference>
<evidence type="ECO:0000313" key="2">
    <source>
        <dbReference type="Proteomes" id="UP000008311"/>
    </source>
</evidence>
<gene>
    <name evidence="1" type="ORF">RCOM_0327520</name>
</gene>
<sequence>MEPCSYVALGGRSKLIFINQENGMPDPSSSAYSSWLSQDQLVISWLLNSIEPKVSEIFSYSTSSFDLWIAVKEMFGDMNNAARVFQLKKDLSDLRQSSRSFVQLLGLFKAKWNELDLYRLYTTDSTIILYRSEEDKMFQLLAALGPDYDDLKSHLIMSPKLPSLQTVCNTIQREEVHRRVMNHNATANVVEGGQPAEARAFLSNTQRPYRGRQPDLKCSHCEHIGHSGIGHQKDKCWILHPELKPKQQNGYKENNKALYTSKANMTSVGESSSSDKLVDFTTNPLNILNDFAAFLSKKQGDNGETKAMLGKFVSSQP</sequence>
<name>B9SW69_RICCO</name>
<dbReference type="EMBL" id="EQ974188">
    <property type="protein sequence ID" value="EEF32144.1"/>
    <property type="molecule type" value="Genomic_DNA"/>
</dbReference>
<organism evidence="1 2">
    <name type="scientific">Ricinus communis</name>
    <name type="common">Castor bean</name>
    <dbReference type="NCBI Taxonomy" id="3988"/>
    <lineage>
        <taxon>Eukaryota</taxon>
        <taxon>Viridiplantae</taxon>
        <taxon>Streptophyta</taxon>
        <taxon>Embryophyta</taxon>
        <taxon>Tracheophyta</taxon>
        <taxon>Spermatophyta</taxon>
        <taxon>Magnoliopsida</taxon>
        <taxon>eudicotyledons</taxon>
        <taxon>Gunneridae</taxon>
        <taxon>Pentapetalae</taxon>
        <taxon>rosids</taxon>
        <taxon>fabids</taxon>
        <taxon>Malpighiales</taxon>
        <taxon>Euphorbiaceae</taxon>
        <taxon>Acalyphoideae</taxon>
        <taxon>Acalypheae</taxon>
        <taxon>Ricinus</taxon>
    </lineage>
</organism>